<keyword evidence="3" id="KW-1185">Reference proteome</keyword>
<sequence>MASRVLFLVILLLSVGAYAMAQPSQRQVTQQQLIWYSYNNTLLLNSKWSFGTELHERRFFNPDRHHQFLVRNSIRRKVGEGWEASAGFTYFLQSPNEPDALVRLTIPELRPHLQLNYNQPLSNLTIAHRYRAEKRYFRNASDDRLTNGYNSNYRFRYRVGIEYKLTAIREQPLKLKVNNELLVNAGKRILYNRFDQNRVYAGLNYAILDNLEFEAAYQHWYQQRRSGYQFYSRHIINLAIYHRIDLSKNSVKEAQ</sequence>
<keyword evidence="1" id="KW-0732">Signal</keyword>
<reference evidence="3" key="1">
    <citation type="submission" date="2017-01" db="EMBL/GenBank/DDBJ databases">
        <authorList>
            <person name="Varghese N."/>
            <person name="Submissions S."/>
        </authorList>
    </citation>
    <scope>NUCLEOTIDE SEQUENCE [LARGE SCALE GENOMIC DNA]</scope>
    <source>
        <strain evidence="3">DM9</strain>
    </source>
</reference>
<name>A0A1N6UPA1_9BACT</name>
<organism evidence="2 3">
    <name type="scientific">Pontibacter lucknowensis</name>
    <dbReference type="NCBI Taxonomy" id="1077936"/>
    <lineage>
        <taxon>Bacteria</taxon>
        <taxon>Pseudomonadati</taxon>
        <taxon>Bacteroidota</taxon>
        <taxon>Cytophagia</taxon>
        <taxon>Cytophagales</taxon>
        <taxon>Hymenobacteraceae</taxon>
        <taxon>Pontibacter</taxon>
    </lineage>
</organism>
<evidence type="ECO:0000313" key="3">
    <source>
        <dbReference type="Proteomes" id="UP000185924"/>
    </source>
</evidence>
<evidence type="ECO:0008006" key="4">
    <source>
        <dbReference type="Google" id="ProtNLM"/>
    </source>
</evidence>
<evidence type="ECO:0000256" key="1">
    <source>
        <dbReference type="SAM" id="SignalP"/>
    </source>
</evidence>
<gene>
    <name evidence="2" type="ORF">SAMN05421545_0994</name>
</gene>
<dbReference type="Pfam" id="PF10677">
    <property type="entry name" value="DUF2490"/>
    <property type="match status" value="1"/>
</dbReference>
<dbReference type="Proteomes" id="UP000185924">
    <property type="component" value="Unassembled WGS sequence"/>
</dbReference>
<feature type="signal peptide" evidence="1">
    <location>
        <begin position="1"/>
        <end position="21"/>
    </location>
</feature>
<dbReference type="InterPro" id="IPR019619">
    <property type="entry name" value="DUF2490"/>
</dbReference>
<evidence type="ECO:0000313" key="2">
    <source>
        <dbReference type="EMBL" id="SIQ67444.1"/>
    </source>
</evidence>
<dbReference type="AlphaFoldDB" id="A0A1N6UPA1"/>
<proteinExistence type="predicted"/>
<accession>A0A1N6UPA1</accession>
<dbReference type="STRING" id="1077936.SAMN05421545_0994"/>
<dbReference type="EMBL" id="FTNM01000001">
    <property type="protein sequence ID" value="SIQ67444.1"/>
    <property type="molecule type" value="Genomic_DNA"/>
</dbReference>
<protein>
    <recommendedName>
        <fullName evidence="4">DUF2490 domain-containing protein</fullName>
    </recommendedName>
</protein>
<dbReference type="OrthoDB" id="1118734at2"/>
<feature type="chain" id="PRO_5012907434" description="DUF2490 domain-containing protein" evidence="1">
    <location>
        <begin position="22"/>
        <end position="255"/>
    </location>
</feature>